<feature type="domain" description="Non-canonical E2 ubiquitin-conjugating enzyme C-terminal" evidence="2">
    <location>
        <begin position="150"/>
        <end position="605"/>
    </location>
</feature>
<dbReference type="Proteomes" id="UP000761534">
    <property type="component" value="Unassembled WGS sequence"/>
</dbReference>
<comment type="caution">
    <text evidence="3">The sequence shown here is derived from an EMBL/GenBank/DDBJ whole genome shotgun (WGS) entry which is preliminary data.</text>
</comment>
<gene>
    <name evidence="3" type="ORF">TRICI_001619</name>
</gene>
<dbReference type="PANTHER" id="PTHR31560">
    <property type="entry name" value="UPF0652 PROTEIN C16A11.03C-RELATED"/>
    <property type="match status" value="1"/>
</dbReference>
<evidence type="ECO:0000256" key="1">
    <source>
        <dbReference type="SAM" id="MobiDB-lite"/>
    </source>
</evidence>
<name>A0A642V804_9ASCO</name>
<dbReference type="VEuPathDB" id="FungiDB:TRICI_001619"/>
<accession>A0A642V804</accession>
<dbReference type="AlphaFoldDB" id="A0A642V804"/>
<feature type="compositionally biased region" description="Acidic residues" evidence="1">
    <location>
        <begin position="15"/>
        <end position="28"/>
    </location>
</feature>
<dbReference type="Pfam" id="PF22586">
    <property type="entry name" value="ANCHR-like_BBOX"/>
    <property type="match status" value="1"/>
</dbReference>
<evidence type="ECO:0000313" key="4">
    <source>
        <dbReference type="Proteomes" id="UP000761534"/>
    </source>
</evidence>
<proteinExistence type="predicted"/>
<reference evidence="3" key="1">
    <citation type="journal article" date="2019" name="G3 (Bethesda)">
        <title>Genome Assemblies of Two Rare Opportunistic Yeast Pathogens: Diutina rugosa (syn. Candida rugosa) and Trichomonascus ciferrii (syn. Candida ciferrii).</title>
        <authorList>
            <person name="Mixao V."/>
            <person name="Saus E."/>
            <person name="Hansen A.P."/>
            <person name="Lass-Florl C."/>
            <person name="Gabaldon T."/>
        </authorList>
    </citation>
    <scope>NUCLEOTIDE SEQUENCE</scope>
    <source>
        <strain evidence="3">CBS 4856</strain>
    </source>
</reference>
<dbReference type="InterPro" id="IPR018553">
    <property type="entry name" value="E2_Ub-conjug_enz"/>
</dbReference>
<keyword evidence="4" id="KW-1185">Reference proteome</keyword>
<dbReference type="InterPro" id="IPR057668">
    <property type="entry name" value="E2_Ub-conjug_enz_C"/>
</dbReference>
<dbReference type="EMBL" id="SWFS01000116">
    <property type="protein sequence ID" value="KAA8916222.1"/>
    <property type="molecule type" value="Genomic_DNA"/>
</dbReference>
<feature type="region of interest" description="Disordered" evidence="1">
    <location>
        <begin position="1"/>
        <end position="35"/>
    </location>
</feature>
<evidence type="ECO:0000259" key="2">
    <source>
        <dbReference type="Pfam" id="PF09418"/>
    </source>
</evidence>
<organism evidence="3 4">
    <name type="scientific">Trichomonascus ciferrii</name>
    <dbReference type="NCBI Taxonomy" id="44093"/>
    <lineage>
        <taxon>Eukaryota</taxon>
        <taxon>Fungi</taxon>
        <taxon>Dikarya</taxon>
        <taxon>Ascomycota</taxon>
        <taxon>Saccharomycotina</taxon>
        <taxon>Dipodascomycetes</taxon>
        <taxon>Dipodascales</taxon>
        <taxon>Trichomonascaceae</taxon>
        <taxon>Trichomonascus</taxon>
        <taxon>Trichomonascus ciferrii complex</taxon>
    </lineage>
</organism>
<sequence>MKRPLQELLSVDPSAVEETDISETPEQGEDQRDPDERGLCIECGDQPAELDCLNCKEAFCQVCFDYIHRTGKRKEHKTEKKDVEKEVDVVMGEDQNDVEQRPVHNHTDEVADTADEDRVLRQVTDEIIATRGDVKAGDHLEVLRRIKEHCRFVPMRLTIEERKLLRLLEAALNVSEYTDKVDIIVYSSKAKRMVAQLKEMCSILAGLVVATNMKTGQNLLQDKDFSANAEWYKTIFEIGRRYKIMNPEKMRDSFGKLMYMMMDSRLPEVKEAMDFDLYKPINTVHSYLEQREALEMMDDPLVLQAVVEIIPNGKKQSAIQMEIKRKERAIEQLASKYSQRGIITKEEIRQCLYSIGDYHAYLRANCRPVEEMIQMLDDNFDPDQINGEFSLGISLGRQGARLSHNHYKQYHYVKQSLTLWSQIMRDMFMLWTLADHDLVSDHNRYRLADTGQGLNRIKPCPHLSRAMHGIIRKCQQRTGTWIGSSVVHLGDHAVPNALFFLDKYLQVPRILNPVYIVLSDVDRLVRDPFVNDWVCAQFHSPSELKTTILCDFFKHAFDGSGADNYFDAGSCIDGRLTSAWNWANSISKKPYYKQFLISGFTGFNGSEGF</sequence>
<evidence type="ECO:0000313" key="3">
    <source>
        <dbReference type="EMBL" id="KAA8916222.1"/>
    </source>
</evidence>
<protein>
    <recommendedName>
        <fullName evidence="2">Non-canonical E2 ubiquitin-conjugating enzyme C-terminal domain-containing protein</fullName>
    </recommendedName>
</protein>
<dbReference type="PANTHER" id="PTHR31560:SF0">
    <property type="entry name" value="UPF0652 PROTEIN C22H10.08"/>
    <property type="match status" value="1"/>
</dbReference>
<dbReference type="OrthoDB" id="406045at2759"/>
<dbReference type="Pfam" id="PF09418">
    <property type="entry name" value="DUF2009"/>
    <property type="match status" value="1"/>
</dbReference>